<accession>A0A9D4FL70</accession>
<dbReference type="AlphaFoldDB" id="A0A9D4FL70"/>
<gene>
    <name evidence="1" type="ORF">DPMN_154488</name>
</gene>
<reference evidence="1" key="1">
    <citation type="journal article" date="2019" name="bioRxiv">
        <title>The Genome of the Zebra Mussel, Dreissena polymorpha: A Resource for Invasive Species Research.</title>
        <authorList>
            <person name="McCartney M.A."/>
            <person name="Auch B."/>
            <person name="Kono T."/>
            <person name="Mallez S."/>
            <person name="Zhang Y."/>
            <person name="Obille A."/>
            <person name="Becker A."/>
            <person name="Abrahante J.E."/>
            <person name="Garbe J."/>
            <person name="Badalamenti J.P."/>
            <person name="Herman A."/>
            <person name="Mangelson H."/>
            <person name="Liachko I."/>
            <person name="Sullivan S."/>
            <person name="Sone E.D."/>
            <person name="Koren S."/>
            <person name="Silverstein K.A.T."/>
            <person name="Beckman K.B."/>
            <person name="Gohl D.M."/>
        </authorList>
    </citation>
    <scope>NUCLEOTIDE SEQUENCE</scope>
    <source>
        <strain evidence="1">Duluth1</strain>
        <tissue evidence="1">Whole animal</tissue>
    </source>
</reference>
<dbReference type="EMBL" id="JAIWYP010000007">
    <property type="protein sequence ID" value="KAH3800845.1"/>
    <property type="molecule type" value="Genomic_DNA"/>
</dbReference>
<protein>
    <submittedName>
        <fullName evidence="1">Uncharacterized protein</fullName>
    </submittedName>
</protein>
<proteinExistence type="predicted"/>
<name>A0A9D4FL70_DREPO</name>
<dbReference type="Proteomes" id="UP000828390">
    <property type="component" value="Unassembled WGS sequence"/>
</dbReference>
<keyword evidence="2" id="KW-1185">Reference proteome</keyword>
<comment type="caution">
    <text evidence="1">The sequence shown here is derived from an EMBL/GenBank/DDBJ whole genome shotgun (WGS) entry which is preliminary data.</text>
</comment>
<organism evidence="1 2">
    <name type="scientific">Dreissena polymorpha</name>
    <name type="common">Zebra mussel</name>
    <name type="synonym">Mytilus polymorpha</name>
    <dbReference type="NCBI Taxonomy" id="45954"/>
    <lineage>
        <taxon>Eukaryota</taxon>
        <taxon>Metazoa</taxon>
        <taxon>Spiralia</taxon>
        <taxon>Lophotrochozoa</taxon>
        <taxon>Mollusca</taxon>
        <taxon>Bivalvia</taxon>
        <taxon>Autobranchia</taxon>
        <taxon>Heteroconchia</taxon>
        <taxon>Euheterodonta</taxon>
        <taxon>Imparidentia</taxon>
        <taxon>Neoheterodontei</taxon>
        <taxon>Myida</taxon>
        <taxon>Dreissenoidea</taxon>
        <taxon>Dreissenidae</taxon>
        <taxon>Dreissena</taxon>
    </lineage>
</organism>
<evidence type="ECO:0000313" key="2">
    <source>
        <dbReference type="Proteomes" id="UP000828390"/>
    </source>
</evidence>
<sequence length="210" mass="24253">MIINHRSDQLLSCDGHSIGHDFTSQHSDCEDYTDIEEVDVRDVQELQSLVNLFKDYPRDMCVQRIVREYASSESDHDRIRCQYFELLKQVNPDFSFNQNSELRHRVYTRSGESVAIRLAQDIHSKIEVIEGGDYSIIRNMISSGKARKSSVHRHHNKRAPAVRKKSERCQCAQEQAVIKETSTSFQASVLCIKQSLHISDNLRSEQINCI</sequence>
<evidence type="ECO:0000313" key="1">
    <source>
        <dbReference type="EMBL" id="KAH3800845.1"/>
    </source>
</evidence>
<reference evidence="1" key="2">
    <citation type="submission" date="2020-11" db="EMBL/GenBank/DDBJ databases">
        <authorList>
            <person name="McCartney M.A."/>
            <person name="Auch B."/>
            <person name="Kono T."/>
            <person name="Mallez S."/>
            <person name="Becker A."/>
            <person name="Gohl D.M."/>
            <person name="Silverstein K.A.T."/>
            <person name="Koren S."/>
            <person name="Bechman K.B."/>
            <person name="Herman A."/>
            <person name="Abrahante J.E."/>
            <person name="Garbe J."/>
        </authorList>
    </citation>
    <scope>NUCLEOTIDE SEQUENCE</scope>
    <source>
        <strain evidence="1">Duluth1</strain>
        <tissue evidence="1">Whole animal</tissue>
    </source>
</reference>